<evidence type="ECO:0000256" key="5">
    <source>
        <dbReference type="ARBA" id="ARBA00023239"/>
    </source>
</evidence>
<dbReference type="RefSeq" id="WP_230217871.1">
    <property type="nucleotide sequence ID" value="NZ_JAJKFT010000004.1"/>
</dbReference>
<name>A0A9X1SGC1_9BACT</name>
<feature type="binding site" evidence="7">
    <location>
        <position position="97"/>
    </location>
    <ligand>
        <name>Zn(2+)</name>
        <dbReference type="ChEBI" id="CHEBI:29105"/>
    </ligand>
</feature>
<reference evidence="9" key="1">
    <citation type="submission" date="2021-11" db="EMBL/GenBank/DDBJ databases">
        <title>Genome sequence.</title>
        <authorList>
            <person name="Sun Q."/>
        </authorList>
    </citation>
    <scope>NUCLEOTIDE SEQUENCE</scope>
    <source>
        <strain evidence="9">JC732</strain>
    </source>
</reference>
<dbReference type="Gene3D" id="3.40.1050.10">
    <property type="entry name" value="Carbonic anhydrase"/>
    <property type="match status" value="1"/>
</dbReference>
<evidence type="ECO:0000256" key="3">
    <source>
        <dbReference type="ARBA" id="ARBA00022723"/>
    </source>
</evidence>
<feature type="binding site" evidence="7">
    <location>
        <position position="41"/>
    </location>
    <ligand>
        <name>Zn(2+)</name>
        <dbReference type="ChEBI" id="CHEBI:29105"/>
    </ligand>
</feature>
<comment type="similarity">
    <text evidence="1 8">Belongs to the beta-class carbonic anhydrase family.</text>
</comment>
<evidence type="ECO:0000256" key="7">
    <source>
        <dbReference type="PIRSR" id="PIRSR601765-1"/>
    </source>
</evidence>
<organism evidence="9 10">
    <name type="scientific">Blastopirellula sediminis</name>
    <dbReference type="NCBI Taxonomy" id="2894196"/>
    <lineage>
        <taxon>Bacteria</taxon>
        <taxon>Pseudomonadati</taxon>
        <taxon>Planctomycetota</taxon>
        <taxon>Planctomycetia</taxon>
        <taxon>Pirellulales</taxon>
        <taxon>Pirellulaceae</taxon>
        <taxon>Blastopirellula</taxon>
    </lineage>
</organism>
<comment type="cofactor">
    <cofactor evidence="7">
        <name>Zn(2+)</name>
        <dbReference type="ChEBI" id="CHEBI:29105"/>
    </cofactor>
    <text evidence="7">Binds 1 zinc ion per subunit.</text>
</comment>
<comment type="caution">
    <text evidence="9">The sequence shown here is derived from an EMBL/GenBank/DDBJ whole genome shotgun (WGS) entry which is preliminary data.</text>
</comment>
<dbReference type="SUPFAM" id="SSF53056">
    <property type="entry name" value="beta-carbonic anhydrase, cab"/>
    <property type="match status" value="1"/>
</dbReference>
<dbReference type="PANTHER" id="PTHR11002:SF76">
    <property type="entry name" value="CARBONIC ANHYDRASE"/>
    <property type="match status" value="1"/>
</dbReference>
<dbReference type="GO" id="GO:0015976">
    <property type="term" value="P:carbon utilization"/>
    <property type="evidence" value="ECO:0007669"/>
    <property type="project" value="InterPro"/>
</dbReference>
<keyword evidence="10" id="KW-1185">Reference proteome</keyword>
<dbReference type="InterPro" id="IPR036874">
    <property type="entry name" value="Carbonic_anhydrase_sf"/>
</dbReference>
<dbReference type="PANTHER" id="PTHR11002">
    <property type="entry name" value="CARBONIC ANHYDRASE"/>
    <property type="match status" value="1"/>
</dbReference>
<dbReference type="InterPro" id="IPR015892">
    <property type="entry name" value="Carbonic_anhydrase_CS"/>
</dbReference>
<evidence type="ECO:0000313" key="10">
    <source>
        <dbReference type="Proteomes" id="UP001139103"/>
    </source>
</evidence>
<evidence type="ECO:0000256" key="4">
    <source>
        <dbReference type="ARBA" id="ARBA00022833"/>
    </source>
</evidence>
<dbReference type="Proteomes" id="UP001139103">
    <property type="component" value="Unassembled WGS sequence"/>
</dbReference>
<sequence length="218" mass="24376">MQKLIHGIRQFQQSEYRRKQSLFEELAGGQAPPTMFITCADSRIDPNLITGSDPGELFVLRNAGNMIPRQDMASGEAATIEFAVKALKVEHIVVCGHSQCGAMKATLEPESCESLPSVAGWLRNVKGVVERTLRRHGEQSPERMLDLVIQENVRMQLENLQSLRCVAEALASEQLQLHGWTYDIGRGEIESLDHERNEFATLFNDECYQPDESATGFA</sequence>
<dbReference type="CDD" id="cd00884">
    <property type="entry name" value="beta_CA_cladeB"/>
    <property type="match status" value="1"/>
</dbReference>
<evidence type="ECO:0000256" key="8">
    <source>
        <dbReference type="RuleBase" id="RU003956"/>
    </source>
</evidence>
<keyword evidence="5 8" id="KW-0456">Lyase</keyword>
<dbReference type="SMART" id="SM00947">
    <property type="entry name" value="Pro_CA"/>
    <property type="match status" value="1"/>
</dbReference>
<comment type="catalytic activity">
    <reaction evidence="6 8">
        <text>hydrogencarbonate + H(+) = CO2 + H2O</text>
        <dbReference type="Rhea" id="RHEA:10748"/>
        <dbReference type="ChEBI" id="CHEBI:15377"/>
        <dbReference type="ChEBI" id="CHEBI:15378"/>
        <dbReference type="ChEBI" id="CHEBI:16526"/>
        <dbReference type="ChEBI" id="CHEBI:17544"/>
        <dbReference type="EC" id="4.2.1.1"/>
    </reaction>
</comment>
<proteinExistence type="inferred from homology"/>
<feature type="binding site" evidence="7">
    <location>
        <position position="39"/>
    </location>
    <ligand>
        <name>Zn(2+)</name>
        <dbReference type="ChEBI" id="CHEBI:29105"/>
    </ligand>
</feature>
<dbReference type="GO" id="GO:0004089">
    <property type="term" value="F:carbonate dehydratase activity"/>
    <property type="evidence" value="ECO:0007669"/>
    <property type="project" value="UniProtKB-UniRule"/>
</dbReference>
<keyword evidence="3 7" id="KW-0479">Metal-binding</keyword>
<evidence type="ECO:0000256" key="1">
    <source>
        <dbReference type="ARBA" id="ARBA00006217"/>
    </source>
</evidence>
<evidence type="ECO:0000256" key="2">
    <source>
        <dbReference type="ARBA" id="ARBA00012925"/>
    </source>
</evidence>
<dbReference type="Pfam" id="PF00484">
    <property type="entry name" value="Pro_CA"/>
    <property type="match status" value="1"/>
</dbReference>
<feature type="binding site" evidence="7">
    <location>
        <position position="100"/>
    </location>
    <ligand>
        <name>Zn(2+)</name>
        <dbReference type="ChEBI" id="CHEBI:29105"/>
    </ligand>
</feature>
<dbReference type="InterPro" id="IPR001765">
    <property type="entry name" value="Carbonic_anhydrase"/>
</dbReference>
<keyword evidence="4 7" id="KW-0862">Zinc</keyword>
<evidence type="ECO:0000256" key="6">
    <source>
        <dbReference type="ARBA" id="ARBA00048348"/>
    </source>
</evidence>
<dbReference type="GO" id="GO:0008270">
    <property type="term" value="F:zinc ion binding"/>
    <property type="evidence" value="ECO:0007669"/>
    <property type="project" value="UniProtKB-UniRule"/>
</dbReference>
<dbReference type="EMBL" id="JAJKFT010000004">
    <property type="protein sequence ID" value="MCC9628526.1"/>
    <property type="molecule type" value="Genomic_DNA"/>
</dbReference>
<dbReference type="InterPro" id="IPR045066">
    <property type="entry name" value="Beta_CA_cladeB"/>
</dbReference>
<dbReference type="EC" id="4.2.1.1" evidence="2 8"/>
<gene>
    <name evidence="9" type="ORF">LOC68_08970</name>
</gene>
<dbReference type="PROSITE" id="PS00704">
    <property type="entry name" value="PROK_CO2_ANHYDRASE_1"/>
    <property type="match status" value="1"/>
</dbReference>
<dbReference type="AlphaFoldDB" id="A0A9X1SGC1"/>
<evidence type="ECO:0000313" key="9">
    <source>
        <dbReference type="EMBL" id="MCC9628526.1"/>
    </source>
</evidence>
<comment type="function">
    <text evidence="8">Reversible hydration of carbon dioxide.</text>
</comment>
<accession>A0A9X1SGC1</accession>
<dbReference type="PROSITE" id="PS00705">
    <property type="entry name" value="PROK_CO2_ANHYDRASE_2"/>
    <property type="match status" value="1"/>
</dbReference>
<protein>
    <recommendedName>
        <fullName evidence="2 8">Carbonic anhydrase</fullName>
        <ecNumber evidence="2 8">4.2.1.1</ecNumber>
    </recommendedName>
    <alternativeName>
        <fullName evidence="8">Carbonate dehydratase</fullName>
    </alternativeName>
</protein>